<dbReference type="InterPro" id="IPR017853">
    <property type="entry name" value="GH"/>
</dbReference>
<dbReference type="GO" id="GO:0004553">
    <property type="term" value="F:hydrolase activity, hydrolyzing O-glycosyl compounds"/>
    <property type="evidence" value="ECO:0007669"/>
    <property type="project" value="InterPro"/>
</dbReference>
<dbReference type="EMBL" id="BMML01000007">
    <property type="protein sequence ID" value="GGN11398.1"/>
    <property type="molecule type" value="Genomic_DNA"/>
</dbReference>
<gene>
    <name evidence="4" type="ORF">GCM10011578_037750</name>
</gene>
<protein>
    <submittedName>
        <fullName evidence="4">Chitinase</fullName>
    </submittedName>
</protein>
<dbReference type="GO" id="GO:0005576">
    <property type="term" value="C:extracellular region"/>
    <property type="evidence" value="ECO:0007669"/>
    <property type="project" value="InterPro"/>
</dbReference>
<feature type="signal peptide" evidence="2">
    <location>
        <begin position="1"/>
        <end position="25"/>
    </location>
</feature>
<keyword evidence="5" id="KW-1185">Reference proteome</keyword>
<keyword evidence="2" id="KW-0732">Signal</keyword>
<dbReference type="Gene3D" id="2.10.10.20">
    <property type="entry name" value="Carbohydrate-binding module superfamily 5/12"/>
    <property type="match status" value="1"/>
</dbReference>
<evidence type="ECO:0000259" key="3">
    <source>
        <dbReference type="PROSITE" id="PS51910"/>
    </source>
</evidence>
<dbReference type="PANTHER" id="PTHR42976:SF1">
    <property type="entry name" value="GH18 DOMAIN-CONTAINING PROTEIN-RELATED"/>
    <property type="match status" value="1"/>
</dbReference>
<reference evidence="4" key="2">
    <citation type="submission" date="2020-09" db="EMBL/GenBank/DDBJ databases">
        <authorList>
            <person name="Sun Q."/>
            <person name="Zhou Y."/>
        </authorList>
    </citation>
    <scope>NUCLEOTIDE SEQUENCE</scope>
    <source>
        <strain evidence="4">CGMCC 4.7110</strain>
    </source>
</reference>
<reference evidence="4" key="1">
    <citation type="journal article" date="2014" name="Int. J. Syst. Evol. Microbiol.">
        <title>Complete genome sequence of Corynebacterium casei LMG S-19264T (=DSM 44701T), isolated from a smear-ripened cheese.</title>
        <authorList>
            <consortium name="US DOE Joint Genome Institute (JGI-PGF)"/>
            <person name="Walter F."/>
            <person name="Albersmeier A."/>
            <person name="Kalinowski J."/>
            <person name="Ruckert C."/>
        </authorList>
    </citation>
    <scope>NUCLEOTIDE SEQUENCE</scope>
    <source>
        <strain evidence="4">CGMCC 4.7110</strain>
    </source>
</reference>
<dbReference type="InterPro" id="IPR052750">
    <property type="entry name" value="GH18_Chitinase"/>
</dbReference>
<evidence type="ECO:0000313" key="4">
    <source>
        <dbReference type="EMBL" id="GGN11398.1"/>
    </source>
</evidence>
<evidence type="ECO:0000313" key="5">
    <source>
        <dbReference type="Proteomes" id="UP000653411"/>
    </source>
</evidence>
<dbReference type="InterPro" id="IPR036573">
    <property type="entry name" value="CBM_sf_5/12"/>
</dbReference>
<dbReference type="PROSITE" id="PS51910">
    <property type="entry name" value="GH18_2"/>
    <property type="match status" value="1"/>
</dbReference>
<feature type="domain" description="GH18" evidence="3">
    <location>
        <begin position="41"/>
        <end position="327"/>
    </location>
</feature>
<dbReference type="GO" id="GO:0005975">
    <property type="term" value="P:carbohydrate metabolic process"/>
    <property type="evidence" value="ECO:0007669"/>
    <property type="project" value="InterPro"/>
</dbReference>
<accession>A0A917XD83</accession>
<organism evidence="4 5">
    <name type="scientific">Streptomyces fuscichromogenes</name>
    <dbReference type="NCBI Taxonomy" id="1324013"/>
    <lineage>
        <taxon>Bacteria</taxon>
        <taxon>Bacillati</taxon>
        <taxon>Actinomycetota</taxon>
        <taxon>Actinomycetes</taxon>
        <taxon>Kitasatosporales</taxon>
        <taxon>Streptomycetaceae</taxon>
        <taxon>Streptomyces</taxon>
    </lineage>
</organism>
<evidence type="ECO:0000256" key="2">
    <source>
        <dbReference type="SAM" id="SignalP"/>
    </source>
</evidence>
<dbReference type="Gene3D" id="3.20.20.80">
    <property type="entry name" value="Glycosidases"/>
    <property type="match status" value="1"/>
</dbReference>
<name>A0A917XD83_9ACTN</name>
<dbReference type="GO" id="GO:0030246">
    <property type="term" value="F:carbohydrate binding"/>
    <property type="evidence" value="ECO:0007669"/>
    <property type="project" value="InterPro"/>
</dbReference>
<dbReference type="CDD" id="cd12215">
    <property type="entry name" value="ChiC_BD"/>
    <property type="match status" value="1"/>
</dbReference>
<dbReference type="SUPFAM" id="SSF51445">
    <property type="entry name" value="(Trans)glycosidases"/>
    <property type="match status" value="1"/>
</dbReference>
<dbReference type="AlphaFoldDB" id="A0A917XD83"/>
<dbReference type="InterPro" id="IPR003610">
    <property type="entry name" value="CBM5/12"/>
</dbReference>
<dbReference type="SMART" id="SM00495">
    <property type="entry name" value="ChtBD3"/>
    <property type="match status" value="1"/>
</dbReference>
<dbReference type="Pfam" id="PF02839">
    <property type="entry name" value="CBM_5_12"/>
    <property type="match status" value="1"/>
</dbReference>
<dbReference type="SUPFAM" id="SSF51055">
    <property type="entry name" value="Carbohydrate binding domain"/>
    <property type="match status" value="1"/>
</dbReference>
<feature type="chain" id="PRO_5038447751" evidence="2">
    <location>
        <begin position="26"/>
        <end position="402"/>
    </location>
</feature>
<comment type="caution">
    <text evidence="4">The sequence shown here is derived from an EMBL/GenBank/DDBJ whole genome shotgun (WGS) entry which is preliminary data.</text>
</comment>
<dbReference type="PANTHER" id="PTHR42976">
    <property type="entry name" value="BIFUNCTIONAL CHITINASE/LYSOZYME-RELATED"/>
    <property type="match status" value="1"/>
</dbReference>
<dbReference type="InterPro" id="IPR001223">
    <property type="entry name" value="Glyco_hydro18_cat"/>
</dbReference>
<evidence type="ECO:0000256" key="1">
    <source>
        <dbReference type="ARBA" id="ARBA00022801"/>
    </source>
</evidence>
<sequence>MRPLRACLGAAAAVTLAAAGTTALVANDASGATTALSNRWYAAAPYLMPLDNNPPDAAAIMDASGLKAFQLAFVLAPDGGGCSPTWGGTAAVSSDTAVQSVINTIRARGGDVSVSIGGYGGTKLGQTCADAASTAAAYQQVITKYGLHAIDFDLEEPEYENTAAIRNEIGAAKILQQNNPGLYVSVTTPGTADGTGWFGKQMLLEAKSEGFTPNNFSIMPFDGGFSGAASQTSALTDFNAILQSTFGWDQATAYAHEGFSGMNGRSDTGEYFTQADFQTVLDYATSHHMDRFTFWSLNRDRPCSPVDNNGTTSGTCSSVAQSAWDFAKYSVKFAGVTPPTTTPTPTPTPTPTSCRTAWSATAVYTAGNEVSYNSHNWLAKWWTQNEVPGASQWGPWQDEGAC</sequence>
<dbReference type="Proteomes" id="UP000653411">
    <property type="component" value="Unassembled WGS sequence"/>
</dbReference>
<keyword evidence="1" id="KW-0378">Hydrolase</keyword>
<proteinExistence type="predicted"/>